<evidence type="ECO:0000256" key="1">
    <source>
        <dbReference type="SAM" id="Phobius"/>
    </source>
</evidence>
<dbReference type="PROSITE" id="PS50883">
    <property type="entry name" value="EAL"/>
    <property type="match status" value="1"/>
</dbReference>
<dbReference type="SMART" id="SM00052">
    <property type="entry name" value="EAL"/>
    <property type="match status" value="1"/>
</dbReference>
<keyword evidence="1" id="KW-1133">Transmembrane helix</keyword>
<dbReference type="Gene3D" id="3.30.450.40">
    <property type="match status" value="1"/>
</dbReference>
<dbReference type="InterPro" id="IPR052155">
    <property type="entry name" value="Biofilm_reg_signaling"/>
</dbReference>
<dbReference type="InterPro" id="IPR029016">
    <property type="entry name" value="GAF-like_dom_sf"/>
</dbReference>
<dbReference type="Pfam" id="PF08448">
    <property type="entry name" value="PAS_4"/>
    <property type="match status" value="2"/>
</dbReference>
<dbReference type="InterPro" id="IPR001633">
    <property type="entry name" value="EAL_dom"/>
</dbReference>
<dbReference type="InterPro" id="IPR000700">
    <property type="entry name" value="PAS-assoc_C"/>
</dbReference>
<proteinExistence type="predicted"/>
<evidence type="ECO:0000259" key="2">
    <source>
        <dbReference type="PROSITE" id="PS50112"/>
    </source>
</evidence>
<sequence>MLRSSFESKVLTAFIAAALVVAGVTVMGWKLADDAEEATGWVAHTHQVLGNVAHIRANTLQIELSTQSFRITGDPAHITERDAAAEAREAMLSQLRQLTADNPLQQERWTLLRQMVDERLAISRRVEMLRKTQGPEAANAYVATAPLQKTRDRIHELLRGLEFEEAALLRERTEAQLRTRRLLLAANGIAVVVLMGLLAGAFALISSQLRETRQTQRALADSEESLATTLQSIGDAVLATDTEGRVTRMNPVAERLTGWTFEMARGLPIDVVFRIINEVTRGPAVVPVAQVLATGVVHELANHTTLIARDGTECPIADSAAPIRASTGEVTGVVLVFRDETLARQAQRMIVNANALLEQRVQERTAQLRTSEDHLNSVINSVPAVLAYVDAEERYVYVNAQHKALYAPDRDEVAGHTVREILGEERYAHAAPRIERTLQGERQSYDWQPFPGMWLAIDCIPKRDDDGRVQGYYVLGADITARKQTEEEILALNAAMEDHVQRLEHTTRALKTLSAGNRTMLRAVDEQGLLSSMCEAIVTAGGYAMAVVWCRPADAASGLLVPMAESAAAKAQPWLRALNARWQAGDTGQGVVGDAMRAGLASVGRGGEPPGPDGPAWLAGMPAAASVLACPLRVDNEVIGVLAIYSNRSQIFEPDEITFLVESADDLAFGIATLRQRSEQARVQEAMQQMRRYDTLTGLPNEAQFTEGMVSAIGAGRPFAVLQANVERLSEINDALGFCYGDQILQEVGARLVQAVPAAATVGRLRGDEFAILLPQCNADTAVAMVRTVDAVLAQPFAIADISMEVSVTAGVALFPLHGETPHDLYRHMDTAVHQAKKAGVGHVVFDPAQSHHHNQAHRLQMAGELRRAIENGDLALYLQPKIDMVTGQVRGAEGLVRWRHAERGLLMPGDFIGLAEHTGLIKPLTEWVIEASLQLNHGWSARGTALPIAVNLSARNLRDEALLQTIRQLQAAWPVAPGLLELEITETTVMGEPERALRVLHALRDLGIVLYIDDFGTGYSSLSYLQQLPVEYIKIDQSFVCEMTESKASAVIVRSTIDLAHDLGRKVVAEGIESQEHWNQLAALGCDIGQGYFLARPMPAHELPGWVAGFVAPETRTRTENTFEI</sequence>
<keyword evidence="1" id="KW-0812">Transmembrane</keyword>
<feature type="domain" description="PAS" evidence="2">
    <location>
        <begin position="371"/>
        <end position="441"/>
    </location>
</feature>
<dbReference type="Proteomes" id="UP000575083">
    <property type="component" value="Unassembled WGS sequence"/>
</dbReference>
<dbReference type="InterPro" id="IPR007891">
    <property type="entry name" value="CHASE3"/>
</dbReference>
<evidence type="ECO:0000313" key="6">
    <source>
        <dbReference type="EMBL" id="MBB6558596.1"/>
    </source>
</evidence>
<dbReference type="Pfam" id="PF05227">
    <property type="entry name" value="CHASE3"/>
    <property type="match status" value="1"/>
</dbReference>
<keyword evidence="7" id="KW-1185">Reference proteome</keyword>
<dbReference type="InterPro" id="IPR029787">
    <property type="entry name" value="Nucleotide_cyclase"/>
</dbReference>
<evidence type="ECO:0000259" key="4">
    <source>
        <dbReference type="PROSITE" id="PS50883"/>
    </source>
</evidence>
<feature type="domain" description="PAC" evidence="3">
    <location>
        <begin position="300"/>
        <end position="352"/>
    </location>
</feature>
<dbReference type="SMART" id="SM00267">
    <property type="entry name" value="GGDEF"/>
    <property type="match status" value="1"/>
</dbReference>
<dbReference type="Gene3D" id="3.20.20.450">
    <property type="entry name" value="EAL domain"/>
    <property type="match status" value="1"/>
</dbReference>
<dbReference type="InterPro" id="IPR043128">
    <property type="entry name" value="Rev_trsase/Diguanyl_cyclase"/>
</dbReference>
<feature type="transmembrane region" description="Helical" evidence="1">
    <location>
        <begin position="182"/>
        <end position="205"/>
    </location>
</feature>
<feature type="domain" description="GGDEF" evidence="5">
    <location>
        <begin position="717"/>
        <end position="849"/>
    </location>
</feature>
<dbReference type="InterPro" id="IPR000014">
    <property type="entry name" value="PAS"/>
</dbReference>
<dbReference type="PROSITE" id="PS50112">
    <property type="entry name" value="PAS"/>
    <property type="match status" value="2"/>
</dbReference>
<dbReference type="SUPFAM" id="SSF141868">
    <property type="entry name" value="EAL domain-like"/>
    <property type="match status" value="1"/>
</dbReference>
<dbReference type="InterPro" id="IPR035965">
    <property type="entry name" value="PAS-like_dom_sf"/>
</dbReference>
<name>A0A7X0PB35_9BURK</name>
<feature type="domain" description="EAL" evidence="4">
    <location>
        <begin position="859"/>
        <end position="1112"/>
    </location>
</feature>
<dbReference type="InterPro" id="IPR013656">
    <property type="entry name" value="PAS_4"/>
</dbReference>
<dbReference type="AlphaFoldDB" id="A0A7X0PB35"/>
<gene>
    <name evidence="6" type="ORF">HNP48_001260</name>
</gene>
<dbReference type="CDD" id="cd01949">
    <property type="entry name" value="GGDEF"/>
    <property type="match status" value="1"/>
</dbReference>
<dbReference type="CDD" id="cd01948">
    <property type="entry name" value="EAL"/>
    <property type="match status" value="1"/>
</dbReference>
<dbReference type="PROSITE" id="PS50113">
    <property type="entry name" value="PAC"/>
    <property type="match status" value="2"/>
</dbReference>
<dbReference type="EMBL" id="JACHLK010000002">
    <property type="protein sequence ID" value="MBB6558596.1"/>
    <property type="molecule type" value="Genomic_DNA"/>
</dbReference>
<dbReference type="Pfam" id="PF00990">
    <property type="entry name" value="GGDEF"/>
    <property type="match status" value="1"/>
</dbReference>
<evidence type="ECO:0000313" key="7">
    <source>
        <dbReference type="Proteomes" id="UP000575083"/>
    </source>
</evidence>
<dbReference type="Pfam" id="PF00563">
    <property type="entry name" value="EAL"/>
    <property type="match status" value="1"/>
</dbReference>
<evidence type="ECO:0000259" key="5">
    <source>
        <dbReference type="PROSITE" id="PS50887"/>
    </source>
</evidence>
<dbReference type="CDD" id="cd19410">
    <property type="entry name" value="HK9-like_sensor"/>
    <property type="match status" value="1"/>
</dbReference>
<dbReference type="RefSeq" id="WP_260420116.1">
    <property type="nucleotide sequence ID" value="NZ_JACHLK010000002.1"/>
</dbReference>
<dbReference type="Gene3D" id="3.30.450.20">
    <property type="entry name" value="PAS domain"/>
    <property type="match status" value="2"/>
</dbReference>
<dbReference type="NCBIfam" id="TIGR00254">
    <property type="entry name" value="GGDEF"/>
    <property type="match status" value="1"/>
</dbReference>
<keyword evidence="1" id="KW-0472">Membrane</keyword>
<dbReference type="SUPFAM" id="SSF55785">
    <property type="entry name" value="PYP-like sensor domain (PAS domain)"/>
    <property type="match status" value="2"/>
</dbReference>
<protein>
    <submittedName>
        <fullName evidence="6">Diguanylate cyclase (GGDEF)-like protein/PAS domain S-box-containing protein</fullName>
    </submittedName>
</protein>
<dbReference type="Gene3D" id="3.30.70.270">
    <property type="match status" value="1"/>
</dbReference>
<evidence type="ECO:0000259" key="3">
    <source>
        <dbReference type="PROSITE" id="PS50113"/>
    </source>
</evidence>
<accession>A0A7X0PB35</accession>
<dbReference type="InterPro" id="IPR003018">
    <property type="entry name" value="GAF"/>
</dbReference>
<organism evidence="6 7">
    <name type="scientific">Acidovorax soli</name>
    <dbReference type="NCBI Taxonomy" id="592050"/>
    <lineage>
        <taxon>Bacteria</taxon>
        <taxon>Pseudomonadati</taxon>
        <taxon>Pseudomonadota</taxon>
        <taxon>Betaproteobacteria</taxon>
        <taxon>Burkholderiales</taxon>
        <taxon>Comamonadaceae</taxon>
        <taxon>Acidovorax</taxon>
    </lineage>
</organism>
<dbReference type="PANTHER" id="PTHR44757">
    <property type="entry name" value="DIGUANYLATE CYCLASE DGCP"/>
    <property type="match status" value="1"/>
</dbReference>
<dbReference type="InterPro" id="IPR000160">
    <property type="entry name" value="GGDEF_dom"/>
</dbReference>
<feature type="domain" description="PAC" evidence="3">
    <location>
        <begin position="438"/>
        <end position="491"/>
    </location>
</feature>
<dbReference type="PROSITE" id="PS50887">
    <property type="entry name" value="GGDEF"/>
    <property type="match status" value="1"/>
</dbReference>
<dbReference type="CDD" id="cd00130">
    <property type="entry name" value="PAS"/>
    <property type="match status" value="1"/>
</dbReference>
<dbReference type="NCBIfam" id="TIGR00229">
    <property type="entry name" value="sensory_box"/>
    <property type="match status" value="2"/>
</dbReference>
<dbReference type="PANTHER" id="PTHR44757:SF2">
    <property type="entry name" value="BIOFILM ARCHITECTURE MAINTENANCE PROTEIN MBAA"/>
    <property type="match status" value="1"/>
</dbReference>
<feature type="domain" description="PAS" evidence="2">
    <location>
        <begin position="222"/>
        <end position="266"/>
    </location>
</feature>
<feature type="transmembrane region" description="Helical" evidence="1">
    <location>
        <begin position="12"/>
        <end position="32"/>
    </location>
</feature>
<dbReference type="SUPFAM" id="SSF55073">
    <property type="entry name" value="Nucleotide cyclase"/>
    <property type="match status" value="1"/>
</dbReference>
<reference evidence="6 7" key="1">
    <citation type="submission" date="2020-08" db="EMBL/GenBank/DDBJ databases">
        <title>Functional genomics of gut bacteria from endangered species of beetles.</title>
        <authorList>
            <person name="Carlos-Shanley C."/>
        </authorList>
    </citation>
    <scope>NUCLEOTIDE SEQUENCE [LARGE SCALE GENOMIC DNA]</scope>
    <source>
        <strain evidence="6 7">S00198</strain>
    </source>
</reference>
<dbReference type="Pfam" id="PF13185">
    <property type="entry name" value="GAF_2"/>
    <property type="match status" value="1"/>
</dbReference>
<dbReference type="InterPro" id="IPR035919">
    <property type="entry name" value="EAL_sf"/>
</dbReference>
<dbReference type="SMART" id="SM00091">
    <property type="entry name" value="PAS"/>
    <property type="match status" value="2"/>
</dbReference>
<comment type="caution">
    <text evidence="6">The sequence shown here is derived from an EMBL/GenBank/DDBJ whole genome shotgun (WGS) entry which is preliminary data.</text>
</comment>
<dbReference type="SUPFAM" id="SSF55781">
    <property type="entry name" value="GAF domain-like"/>
    <property type="match status" value="1"/>
</dbReference>